<keyword evidence="1" id="KW-0175">Coiled coil</keyword>
<evidence type="ECO:0000256" key="1">
    <source>
        <dbReference type="SAM" id="Coils"/>
    </source>
</evidence>
<dbReference type="Proteomes" id="UP000559027">
    <property type="component" value="Unassembled WGS sequence"/>
</dbReference>
<proteinExistence type="predicted"/>
<gene>
    <name evidence="2" type="ORF">D9756_009514</name>
</gene>
<sequence length="369" mass="42086">MPIAHKRLRAKPTRPKLVDLGNVPFTSLNDIIPSDAETWKIKASLNHANLELQQLESNISRTQHRLDSLRARRDVLHGCTERYRIAIAPYKRLPPEELWSDFEVALSARARRNYHAIGALNTWLSRCPDRPLAFKIHSAPRAPFPLPGIRHPILPIDLIIPHTFRIRSLDLQNISGEQMYALITLPLGSFPLLEEVNIFLRDSWMFRMEPWEATAFLDAKKLRSVAIRGFDGTFNPTALNLPWDQLRILHLDTLLSDPVGCHAMLRLCSELQEASVRVMRIEDSTSRLIGCLPPTRLSKLRSLLIRFESAASHGKFMEPLDLPVLHTLQTRFDWRNDAIGSDDPTTSCYADLISRSGCLFNGYQLVVIR</sequence>
<dbReference type="EMBL" id="JAACJO010000017">
    <property type="protein sequence ID" value="KAF5349104.1"/>
    <property type="molecule type" value="Genomic_DNA"/>
</dbReference>
<evidence type="ECO:0000313" key="2">
    <source>
        <dbReference type="EMBL" id="KAF5349104.1"/>
    </source>
</evidence>
<feature type="coiled-coil region" evidence="1">
    <location>
        <begin position="45"/>
        <end position="72"/>
    </location>
</feature>
<protein>
    <recommendedName>
        <fullName evidence="4">F-box domain-containing protein</fullName>
    </recommendedName>
</protein>
<accession>A0A8H5CXB9</accession>
<organism evidence="2 3">
    <name type="scientific">Leucocoprinus leucothites</name>
    <dbReference type="NCBI Taxonomy" id="201217"/>
    <lineage>
        <taxon>Eukaryota</taxon>
        <taxon>Fungi</taxon>
        <taxon>Dikarya</taxon>
        <taxon>Basidiomycota</taxon>
        <taxon>Agaricomycotina</taxon>
        <taxon>Agaricomycetes</taxon>
        <taxon>Agaricomycetidae</taxon>
        <taxon>Agaricales</taxon>
        <taxon>Agaricineae</taxon>
        <taxon>Agaricaceae</taxon>
        <taxon>Leucocoprinus</taxon>
    </lineage>
</organism>
<name>A0A8H5CXB9_9AGAR</name>
<reference evidence="2 3" key="1">
    <citation type="journal article" date="2020" name="ISME J.">
        <title>Uncovering the hidden diversity of litter-decomposition mechanisms in mushroom-forming fungi.</title>
        <authorList>
            <person name="Floudas D."/>
            <person name="Bentzer J."/>
            <person name="Ahren D."/>
            <person name="Johansson T."/>
            <person name="Persson P."/>
            <person name="Tunlid A."/>
        </authorList>
    </citation>
    <scope>NUCLEOTIDE SEQUENCE [LARGE SCALE GENOMIC DNA]</scope>
    <source>
        <strain evidence="2 3">CBS 146.42</strain>
    </source>
</reference>
<dbReference type="OrthoDB" id="2988426at2759"/>
<keyword evidence="3" id="KW-1185">Reference proteome</keyword>
<dbReference type="AlphaFoldDB" id="A0A8H5CXB9"/>
<evidence type="ECO:0000313" key="3">
    <source>
        <dbReference type="Proteomes" id="UP000559027"/>
    </source>
</evidence>
<comment type="caution">
    <text evidence="2">The sequence shown here is derived from an EMBL/GenBank/DDBJ whole genome shotgun (WGS) entry which is preliminary data.</text>
</comment>
<evidence type="ECO:0008006" key="4">
    <source>
        <dbReference type="Google" id="ProtNLM"/>
    </source>
</evidence>